<proteinExistence type="predicted"/>
<feature type="transmembrane region" description="Helical" evidence="10">
    <location>
        <begin position="59"/>
        <end position="75"/>
    </location>
</feature>
<name>A0A367ZQC0_9BACT</name>
<gene>
    <name evidence="11" type="ORF">OZSIB_4305</name>
</gene>
<keyword evidence="5 10" id="KW-0812">Transmembrane</keyword>
<accession>A0A367ZQC0</accession>
<evidence type="ECO:0000256" key="7">
    <source>
        <dbReference type="ARBA" id="ARBA00022989"/>
    </source>
</evidence>
<protein>
    <submittedName>
        <fullName evidence="11">Na(+)-translocating NADH-quinone reductase subunit B</fullName>
    </submittedName>
</protein>
<sequence length="392" mass="40921">MLKTYVQFQKPQADMLAALSLPLLGAIYNFGWRAALVVAFSMAVCWAVEYAFTRREGKPASTAALVSGALLGLIVPPNVPFWQMAVGAAFCIVFAKMAFGGFGRNIFNPAIAGRCFLYICFPATMAATWYAPFTGAPAGFVRYSPDLVEGRVKSVEDSLFAIDGVTSATTLTGTKRLNQVGRLALAQGKQEEFDRTVAAYRAVDLRRLFWGNVNGSAGEGAKWLILLALIFLLWRGVVAVPLVVGPALGLLASKLVLHATGHEVMPLDQSLAITYLAGGTLFACTFMTTEPISAPANTTAKWLYGLLIGFLAGVIRSLSVFNAGFMFAIMLGNTFGPAIEMACDQLVARPTAPGAATGSTPTGTAAGSPPGSAPGAAAAPAPSTPPSPGTPA</sequence>
<feature type="compositionally biased region" description="Pro residues" evidence="9">
    <location>
        <begin position="382"/>
        <end position="392"/>
    </location>
</feature>
<organism evidence="11 12">
    <name type="scientific">Candidatus Ozemobacter sibiricus</name>
    <dbReference type="NCBI Taxonomy" id="2268124"/>
    <lineage>
        <taxon>Bacteria</taxon>
        <taxon>Candidatus Ozemobacteria</taxon>
        <taxon>Candidatus Ozemobacterales</taxon>
        <taxon>Candidatus Ozemobacteraceae</taxon>
        <taxon>Candidatus Ozemobacter</taxon>
    </lineage>
</organism>
<evidence type="ECO:0000256" key="6">
    <source>
        <dbReference type="ARBA" id="ARBA00022967"/>
    </source>
</evidence>
<dbReference type="PANTHER" id="PTHR30578:SF1">
    <property type="entry name" value="NA(+)-TRANSLOCATING NADH-QUINONE REDUCTASE SUBUNIT B"/>
    <property type="match status" value="1"/>
</dbReference>
<feature type="transmembrane region" description="Helical" evidence="10">
    <location>
        <begin position="111"/>
        <end position="131"/>
    </location>
</feature>
<keyword evidence="6" id="KW-1278">Translocase</keyword>
<feature type="transmembrane region" description="Helical" evidence="10">
    <location>
        <begin position="223"/>
        <end position="251"/>
    </location>
</feature>
<keyword evidence="8 10" id="KW-0472">Membrane</keyword>
<feature type="transmembrane region" description="Helical" evidence="10">
    <location>
        <begin position="81"/>
        <end position="99"/>
    </location>
</feature>
<feature type="transmembrane region" description="Helical" evidence="10">
    <location>
        <begin position="272"/>
        <end position="290"/>
    </location>
</feature>
<dbReference type="InterPro" id="IPR004338">
    <property type="entry name" value="NqrB/RnfD"/>
</dbReference>
<evidence type="ECO:0000256" key="3">
    <source>
        <dbReference type="ARBA" id="ARBA00022630"/>
    </source>
</evidence>
<keyword evidence="7 10" id="KW-1133">Transmembrane helix</keyword>
<comment type="caution">
    <text evidence="11">The sequence shown here is derived from an EMBL/GenBank/DDBJ whole genome shotgun (WGS) entry which is preliminary data.</text>
</comment>
<dbReference type="PANTHER" id="PTHR30578">
    <property type="entry name" value="ELECTRON TRANSPORT COMPLEX PROTEIN RNFD"/>
    <property type="match status" value="1"/>
</dbReference>
<keyword evidence="2" id="KW-0597">Phosphoprotein</keyword>
<feature type="transmembrane region" description="Helical" evidence="10">
    <location>
        <begin position="302"/>
        <end position="331"/>
    </location>
</feature>
<evidence type="ECO:0000313" key="11">
    <source>
        <dbReference type="EMBL" id="RCK79551.1"/>
    </source>
</evidence>
<evidence type="ECO:0000256" key="4">
    <source>
        <dbReference type="ARBA" id="ARBA00022643"/>
    </source>
</evidence>
<reference evidence="11 12" key="1">
    <citation type="submission" date="2018-05" db="EMBL/GenBank/DDBJ databases">
        <title>A metagenomic window into the 2 km-deep terrestrial subsurface aquifer revealed taxonomically and functionally diverse microbial community comprising novel uncultured bacterial lineages.</title>
        <authorList>
            <person name="Kadnikov V.V."/>
            <person name="Mardanov A.V."/>
            <person name="Beletsky A.V."/>
            <person name="Banks D."/>
            <person name="Pimenov N.V."/>
            <person name="Frank Y.A."/>
            <person name="Karnachuk O.V."/>
            <person name="Ravin N.V."/>
        </authorList>
    </citation>
    <scope>NUCLEOTIDE SEQUENCE [LARGE SCALE GENOMIC DNA]</scope>
    <source>
        <strain evidence="11">BY5</strain>
    </source>
</reference>
<evidence type="ECO:0000313" key="12">
    <source>
        <dbReference type="Proteomes" id="UP000252355"/>
    </source>
</evidence>
<evidence type="ECO:0000256" key="8">
    <source>
        <dbReference type="ARBA" id="ARBA00023136"/>
    </source>
</evidence>
<evidence type="ECO:0000256" key="5">
    <source>
        <dbReference type="ARBA" id="ARBA00022692"/>
    </source>
</evidence>
<dbReference type="GO" id="GO:0055085">
    <property type="term" value="P:transmembrane transport"/>
    <property type="evidence" value="ECO:0007669"/>
    <property type="project" value="InterPro"/>
</dbReference>
<keyword evidence="3" id="KW-0285">Flavoprotein</keyword>
<feature type="compositionally biased region" description="Low complexity" evidence="9">
    <location>
        <begin position="352"/>
        <end position="381"/>
    </location>
</feature>
<evidence type="ECO:0000256" key="9">
    <source>
        <dbReference type="SAM" id="MobiDB-lite"/>
    </source>
</evidence>
<evidence type="ECO:0000256" key="2">
    <source>
        <dbReference type="ARBA" id="ARBA00022553"/>
    </source>
</evidence>
<keyword evidence="1" id="KW-0813">Transport</keyword>
<feature type="region of interest" description="Disordered" evidence="9">
    <location>
        <begin position="352"/>
        <end position="392"/>
    </location>
</feature>
<feature type="transmembrane region" description="Helical" evidence="10">
    <location>
        <begin position="30"/>
        <end position="52"/>
    </location>
</feature>
<keyword evidence="4" id="KW-0288">FMN</keyword>
<dbReference type="AlphaFoldDB" id="A0A367ZQC0"/>
<evidence type="ECO:0000256" key="10">
    <source>
        <dbReference type="SAM" id="Phobius"/>
    </source>
</evidence>
<dbReference type="Proteomes" id="UP000252355">
    <property type="component" value="Unassembled WGS sequence"/>
</dbReference>
<evidence type="ECO:0000256" key="1">
    <source>
        <dbReference type="ARBA" id="ARBA00022448"/>
    </source>
</evidence>
<dbReference type="EMBL" id="QOQW01000012">
    <property type="protein sequence ID" value="RCK79551.1"/>
    <property type="molecule type" value="Genomic_DNA"/>
</dbReference>
<dbReference type="Pfam" id="PF03116">
    <property type="entry name" value="NQR2_RnfD_RnfE"/>
    <property type="match status" value="1"/>
</dbReference>
<dbReference type="GO" id="GO:0005886">
    <property type="term" value="C:plasma membrane"/>
    <property type="evidence" value="ECO:0007669"/>
    <property type="project" value="TreeGrafter"/>
</dbReference>